<dbReference type="Pfam" id="PF05852">
    <property type="entry name" value="DUF848"/>
    <property type="match status" value="1"/>
</dbReference>
<dbReference type="RefSeq" id="NP_048008.1">
    <property type="nucleotide sequence ID" value="NC_001987.1"/>
</dbReference>
<accession>Q9YTN0</accession>
<dbReference type="EMBL" id="AF083424">
    <property type="protein sequence ID" value="AAC95561.1"/>
    <property type="molecule type" value="Genomic_DNA"/>
</dbReference>
<dbReference type="PIR" id="T42950">
    <property type="entry name" value="T42950"/>
</dbReference>
<organism evidence="2">
    <name type="scientific">Ateline herpesvirus 3</name>
    <name type="common">AtHV-3</name>
    <name type="synonym">Herpesvirus ateles</name>
    <dbReference type="NCBI Taxonomy" id="85618"/>
    <lineage>
        <taxon>Viruses</taxon>
        <taxon>Duplodnaviria</taxon>
        <taxon>Heunggongvirae</taxon>
        <taxon>Peploviricota</taxon>
        <taxon>Herviviricetes</taxon>
        <taxon>Herpesvirales</taxon>
        <taxon>Orthoherpesviridae</taxon>
        <taxon>Gammaherpesvirinae</taxon>
        <taxon>Rhadinovirus</taxon>
        <taxon>Rhadinovirus atelinegamma3</taxon>
    </lineage>
</organism>
<dbReference type="Proteomes" id="UP000008287">
    <property type="component" value="Segment"/>
</dbReference>
<evidence type="ECO:0000313" key="2">
    <source>
        <dbReference type="Proteomes" id="UP000008287"/>
    </source>
</evidence>
<dbReference type="GeneID" id="1450464"/>
<dbReference type="InterPro" id="IPR008566">
    <property type="entry name" value="DUF848"/>
</dbReference>
<organismHost>
    <name type="scientific">Ateles</name>
    <dbReference type="NCBI Taxonomy" id="9506"/>
</organismHost>
<sequence length="151" mass="17405">MNSNRKKFLCSAFEAEINKKTSVSLFDRFGESNCLFLHQLDTTKKSLIKHENLKKQKSIEGMLQEVNLSIQEKKKELSLLKTFDRHKLSDTEDLQDKISELTEDLQFEIEALNHGQSSSQEEESSSENTVTGTIMRWRIEALPRVPSTTLQ</sequence>
<dbReference type="KEGG" id="vg:1450464"/>
<keyword evidence="2" id="KW-1185">Reference proteome</keyword>
<reference evidence="1 2" key="1">
    <citation type="journal article" date="2000" name="J. Virol.">
        <title>Primary structure of the Herpesvirus ateles genome.</title>
        <authorList>
            <person name="Albrecht J.C."/>
        </authorList>
    </citation>
    <scope>NUCLEOTIDE SEQUENCE [LARGE SCALE GENOMIC DNA]</scope>
    <source>
        <strain evidence="1">73</strain>
    </source>
</reference>
<proteinExistence type="predicted"/>
<name>Q9YTN0_ATHV3</name>
<protein>
    <submittedName>
        <fullName evidence="1">Orf 35</fullName>
    </submittedName>
</protein>
<dbReference type="OrthoDB" id="21152at10239"/>
<evidence type="ECO:0000313" key="1">
    <source>
        <dbReference type="EMBL" id="AAC95561.1"/>
    </source>
</evidence>